<dbReference type="InterPro" id="IPR006693">
    <property type="entry name" value="AB_hydrolase_lipase"/>
</dbReference>
<evidence type="ECO:0000256" key="1">
    <source>
        <dbReference type="ARBA" id="ARBA00004123"/>
    </source>
</evidence>
<sequence>MDSIIGRSQFVSETANLFTDEKTATARAKVVEWCNEFVTANATLKCELLVKVQEIVLSSCVELAEEFLEPVLSLAHDQNQEVRKQVVSFIEQICKVKVELLPYVINVISMMLRDSSAQVIKRVIQACGSIYKNGLQYLCSLTDPSDSAEQAWNVLSLIKAQILDMIDNENDGIRTNAIKFLEGVIILQSYADEDSMKREGDFSLADVPEHCKLIRRQKLQDEGTNIFDIMLQFHGTTHISSVNLIACTSSLCTVAKMRPIFMGSVVEAFRQLNNNLPPTLTDSQVSSVRKSLRLQLQMLLKLRGSFEFAGTIRNILMDLGASASEIQKLLPKMDKQEMARRQKRILENAAQSLAKKARLVEQERQQHQPQEMELDEEELERQRQKSTRVNEKFLAEHLRSTETVVNLVIEFLPALPDAATPKFLAEYTPIKQLSLPQQVSNISHLFGQQLTEMRMGPGSAAFSKEPPMKPKTQSSIAIADAEPLAMDVDDAQGKLSEQELQRKEEATKKLRETMERSKGEQTVIERMKERAKTLKLQEITKPLPRNTKEKFLLDAIIRILNSERQCIMGGVAAKRRKLVTVIAATFPDNVRYSIMEFILADIKQRIDLAFSWLFEEYSLLQGFTRHTYVKTENSPDHAYNELLNKLISGINERCEYKDRIILLRRLFLEAPILPEEAIVQLVNLCLLEEFMPHGLEIVKDLAVLRPPRKNRFVRVLLNYAVHERADLRERALGHLITIYHVHKIVPARIDEFALEWLEFVVAETPPNAIFSADYGRPTPEVAWKEDTAKVCLLLALTLLPYNPEVYLEKICQVFMETSAELKRTILRSLDAPIKKLGVESPALLKLLEDCPKGLETLVIRVIYILTERVPTPHPDLVQRVRDLYQNKVKDVRVLIPILSGLSRSELIAVLPKLIKLNQAVVKEASTTKDLISSHGYPVEHHHIVTEDGYVLGVFRIPYSHKLNNQGKTRPIVIIEHGLMGGSDVWFFTGPNHALPYLLVDSGFDVWVGNSRGNTYSRRHVSLSTENPHFWKFSWHEIGYYDIAATIDYSLEINGQGHKAIHYVGHSQGTTVFFALMSMRPEYNAKIKTAHLMAPVAWMSNMEYKLVHKLSPYLSDPQHAFTRFMENMEFLPYNKYVLSIFANLCGRDQVFRPVCVYLIKSYYNSTRWNNTAMTEGIGHQPAGCSSNQIIHYMQEYRSGRFCQYDYGSEMNKELYGSVEPPDYPVELITSKVHLWYAQNDIMAAVKDVHILAGRLPNRELHLVDDPLWDHDDFALNMDLRKVINDPLIEIMKKFESSKN</sequence>
<reference evidence="8" key="1">
    <citation type="journal article" date="1997" name="Nucleic Acids Res.">
        <title>tRNAscan-SE: a program for improved detection of transfer RNA genes in genomic sequence.</title>
        <authorList>
            <person name="Lowe T.M."/>
            <person name="Eddy S.R."/>
        </authorList>
    </citation>
    <scope>NUCLEOTIDE SEQUENCE [LARGE SCALE GENOMIC DNA]</scope>
</reference>
<evidence type="ECO:0000313" key="8">
    <source>
        <dbReference type="Proteomes" id="UP000694904"/>
    </source>
</evidence>
<dbReference type="InterPro" id="IPR021850">
    <property type="entry name" value="Symplekin/Pta1"/>
</dbReference>
<protein>
    <submittedName>
        <fullName evidence="9">Symplekin isoform X1</fullName>
    </submittedName>
</protein>
<dbReference type="PANTHER" id="PTHR15245">
    <property type="entry name" value="SYMPLEKIN-RELATED"/>
    <property type="match status" value="1"/>
</dbReference>
<evidence type="ECO:0000256" key="3">
    <source>
        <dbReference type="ARBA" id="ARBA00023242"/>
    </source>
</evidence>
<feature type="domain" description="Partial AB-hydrolase lipase" evidence="5">
    <location>
        <begin position="928"/>
        <end position="987"/>
    </location>
</feature>
<dbReference type="Proteomes" id="UP000694904">
    <property type="component" value="Chromosome 2"/>
</dbReference>
<dbReference type="Pfam" id="PF04083">
    <property type="entry name" value="Abhydro_lipase"/>
    <property type="match status" value="1"/>
</dbReference>
<organism evidence="8 9">
    <name type="scientific">Drosophila arizonae</name>
    <name type="common">Fruit fly</name>
    <dbReference type="NCBI Taxonomy" id="7263"/>
    <lineage>
        <taxon>Eukaryota</taxon>
        <taxon>Metazoa</taxon>
        <taxon>Ecdysozoa</taxon>
        <taxon>Arthropoda</taxon>
        <taxon>Hexapoda</taxon>
        <taxon>Insecta</taxon>
        <taxon>Pterygota</taxon>
        <taxon>Neoptera</taxon>
        <taxon>Endopterygota</taxon>
        <taxon>Diptera</taxon>
        <taxon>Brachycera</taxon>
        <taxon>Muscomorpha</taxon>
        <taxon>Ephydroidea</taxon>
        <taxon>Drosophilidae</taxon>
        <taxon>Drosophila</taxon>
    </lineage>
</organism>
<proteinExistence type="predicted"/>
<evidence type="ECO:0000259" key="6">
    <source>
        <dbReference type="Pfam" id="PF11935"/>
    </source>
</evidence>
<feature type="domain" description="Symplekin C-terminal" evidence="7">
    <location>
        <begin position="890"/>
        <end position="925"/>
    </location>
</feature>
<evidence type="ECO:0000313" key="9">
    <source>
        <dbReference type="RefSeq" id="XP_017856185.1"/>
    </source>
</evidence>
<keyword evidence="4" id="KW-0175">Coiled coil</keyword>
<feature type="coiled-coil region" evidence="4">
    <location>
        <begin position="336"/>
        <end position="396"/>
    </location>
</feature>
<keyword evidence="8" id="KW-1185">Reference proteome</keyword>
<dbReference type="InterPro" id="IPR029058">
    <property type="entry name" value="AB_hydrolase_fold"/>
</dbReference>
<keyword evidence="3" id="KW-0539">Nucleus</keyword>
<dbReference type="SUPFAM" id="SSF48371">
    <property type="entry name" value="ARM repeat"/>
    <property type="match status" value="1"/>
</dbReference>
<dbReference type="InterPro" id="IPR032460">
    <property type="entry name" value="Symplekin/Pta1_N"/>
</dbReference>
<dbReference type="Pfam" id="PF12295">
    <property type="entry name" value="Symplekin_C"/>
    <property type="match status" value="1"/>
</dbReference>
<evidence type="ECO:0000259" key="7">
    <source>
        <dbReference type="Pfam" id="PF12295"/>
    </source>
</evidence>
<dbReference type="GeneID" id="108609026"/>
<keyword evidence="2" id="KW-0507">mRNA processing</keyword>
<dbReference type="Gene3D" id="3.40.50.1820">
    <property type="entry name" value="alpha/beta hydrolase"/>
    <property type="match status" value="1"/>
</dbReference>
<dbReference type="InterPro" id="IPR011989">
    <property type="entry name" value="ARM-like"/>
</dbReference>
<dbReference type="Gene3D" id="1.25.10.10">
    <property type="entry name" value="Leucine-rich Repeat Variant"/>
    <property type="match status" value="1"/>
</dbReference>
<dbReference type="InterPro" id="IPR022075">
    <property type="entry name" value="Symplekin_C"/>
</dbReference>
<dbReference type="RefSeq" id="XP_017856185.1">
    <property type="nucleotide sequence ID" value="XM_018000696.1"/>
</dbReference>
<reference evidence="9" key="3">
    <citation type="submission" date="2025-08" db="UniProtKB">
        <authorList>
            <consortium name="RefSeq"/>
        </authorList>
    </citation>
    <scope>IDENTIFICATION</scope>
    <source>
        <tissue evidence="9">Whole organism</tissue>
    </source>
</reference>
<evidence type="ECO:0000256" key="2">
    <source>
        <dbReference type="ARBA" id="ARBA00022664"/>
    </source>
</evidence>
<dbReference type="InterPro" id="IPR016024">
    <property type="entry name" value="ARM-type_fold"/>
</dbReference>
<feature type="domain" description="Symplekin/Pta1 N-terminal" evidence="6">
    <location>
        <begin position="117"/>
        <end position="335"/>
    </location>
</feature>
<dbReference type="SUPFAM" id="SSF53474">
    <property type="entry name" value="alpha/beta-Hydrolases"/>
    <property type="match status" value="1"/>
</dbReference>
<evidence type="ECO:0000259" key="5">
    <source>
        <dbReference type="Pfam" id="PF04083"/>
    </source>
</evidence>
<accession>A0ABM1NMJ9</accession>
<comment type="subcellular location">
    <subcellularLocation>
        <location evidence="1">Nucleus</location>
    </subcellularLocation>
</comment>
<dbReference type="Pfam" id="PF11935">
    <property type="entry name" value="SYMPK_PTA1_N"/>
    <property type="match status" value="1"/>
</dbReference>
<reference evidence="8" key="2">
    <citation type="journal article" date="2016" name="G3 (Bethesda)">
        <title>Genome Evolution in Three Species of Cactophilic Drosophila.</title>
        <authorList>
            <person name="Sanchez-Flores A."/>
            <person name="Penazola F."/>
            <person name="Carpinteyro-Ponce J."/>
            <person name="Nazario-Yepiz N."/>
            <person name="Abreu-Goodger C."/>
            <person name="Machado C.A."/>
            <person name="Markow T.A."/>
        </authorList>
    </citation>
    <scope>NUCLEOTIDE SEQUENCE [LARGE SCALE GENOMIC DNA]</scope>
</reference>
<gene>
    <name evidence="9" type="primary">LOC108609026</name>
</gene>
<evidence type="ECO:0000256" key="4">
    <source>
        <dbReference type="SAM" id="Coils"/>
    </source>
</evidence>
<name>A0ABM1NMJ9_DROAR</name>
<dbReference type="PANTHER" id="PTHR15245:SF20">
    <property type="entry name" value="SYMPLEKIN"/>
    <property type="match status" value="1"/>
</dbReference>